<comment type="subcellular location">
    <subcellularLocation>
        <location evidence="1">Golgi apparatus membrane</location>
        <topology evidence="1">Peripheral membrane protein</topology>
        <orientation evidence="1">Cytoplasmic side</orientation>
    </subcellularLocation>
</comment>
<dbReference type="InterPro" id="IPR008628">
    <property type="entry name" value="GPP34-like"/>
</dbReference>
<sequence length="230" mass="23890">MTTARDLMIIALDAAPSRPVEQGDLSLALAGAEAVDLLAAEALALDGDRIVPRPGPATGDPLLDQAVSSLVRETPYELVGDWLWRRGRGLSAAYLAELESEGLFGRKRRRGLSFRTGRDAPADSPVRRAAAERLASDEPVLAALASALGIRGDAAGAADAADEQDGTGQEAAGEGGNGDVRDGPGADSPGVSDDVDTVLAAVLDALTQLEAIRQRRAVEQAAFDNIWRGD</sequence>
<dbReference type="AlphaFoldDB" id="A0A1G9N1S4"/>
<evidence type="ECO:0000256" key="2">
    <source>
        <dbReference type="ARBA" id="ARBA00023034"/>
    </source>
</evidence>
<keyword evidence="3" id="KW-0446">Lipid-binding</keyword>
<dbReference type="GeneID" id="40827749"/>
<evidence type="ECO:0000313" key="6">
    <source>
        <dbReference type="EMBL" id="SDL80211.1"/>
    </source>
</evidence>
<proteinExistence type="predicted"/>
<dbReference type="Proteomes" id="UP000199063">
    <property type="component" value="Unassembled WGS sequence"/>
</dbReference>
<dbReference type="GO" id="GO:0070273">
    <property type="term" value="F:phosphatidylinositol-4-phosphate binding"/>
    <property type="evidence" value="ECO:0007669"/>
    <property type="project" value="InterPro"/>
</dbReference>
<dbReference type="RefSeq" id="WP_093652019.1">
    <property type="nucleotide sequence ID" value="NZ_FNHI01000001.1"/>
</dbReference>
<accession>A0A1G9N1S4</accession>
<evidence type="ECO:0000256" key="5">
    <source>
        <dbReference type="SAM" id="MobiDB-lite"/>
    </source>
</evidence>
<feature type="region of interest" description="Disordered" evidence="5">
    <location>
        <begin position="156"/>
        <end position="193"/>
    </location>
</feature>
<dbReference type="Gene3D" id="1.10.3630.10">
    <property type="entry name" value="yeast vps74-n-term truncation variant domain like"/>
    <property type="match status" value="1"/>
</dbReference>
<evidence type="ECO:0000256" key="3">
    <source>
        <dbReference type="ARBA" id="ARBA00023121"/>
    </source>
</evidence>
<evidence type="ECO:0000313" key="7">
    <source>
        <dbReference type="Proteomes" id="UP000199063"/>
    </source>
</evidence>
<dbReference type="InterPro" id="IPR038261">
    <property type="entry name" value="GPP34-like_sf"/>
</dbReference>
<dbReference type="OrthoDB" id="3871310at2"/>
<dbReference type="EMBL" id="FNHI01000001">
    <property type="protein sequence ID" value="SDL80211.1"/>
    <property type="molecule type" value="Genomic_DNA"/>
</dbReference>
<evidence type="ECO:0000256" key="1">
    <source>
        <dbReference type="ARBA" id="ARBA00004255"/>
    </source>
</evidence>
<keyword evidence="2" id="KW-0333">Golgi apparatus</keyword>
<dbReference type="STRING" id="1196353.SAMN05444921_101416"/>
<protein>
    <submittedName>
        <fullName evidence="6">Golgi phosphoprotein 3 (GPP34)</fullName>
    </submittedName>
</protein>
<dbReference type="GO" id="GO:0012505">
    <property type="term" value="C:endomembrane system"/>
    <property type="evidence" value="ECO:0007669"/>
    <property type="project" value="UniProtKB-ARBA"/>
</dbReference>
<dbReference type="GO" id="GO:0005737">
    <property type="term" value="C:cytoplasm"/>
    <property type="evidence" value="ECO:0007669"/>
    <property type="project" value="UniProtKB-ARBA"/>
</dbReference>
<evidence type="ECO:0000256" key="4">
    <source>
        <dbReference type="ARBA" id="ARBA00023136"/>
    </source>
</evidence>
<keyword evidence="7" id="KW-1185">Reference proteome</keyword>
<name>A0A1G9N1S4_9ACTN</name>
<dbReference type="Pfam" id="PF05719">
    <property type="entry name" value="GPP34"/>
    <property type="match status" value="1"/>
</dbReference>
<gene>
    <name evidence="6" type="ORF">SAMN05444921_101416</name>
</gene>
<organism evidence="6 7">
    <name type="scientific">Streptomyces wuyuanensis</name>
    <dbReference type="NCBI Taxonomy" id="1196353"/>
    <lineage>
        <taxon>Bacteria</taxon>
        <taxon>Bacillati</taxon>
        <taxon>Actinomycetota</taxon>
        <taxon>Actinomycetes</taxon>
        <taxon>Kitasatosporales</taxon>
        <taxon>Streptomycetaceae</taxon>
        <taxon>Streptomyces</taxon>
    </lineage>
</organism>
<reference evidence="7" key="1">
    <citation type="submission" date="2016-10" db="EMBL/GenBank/DDBJ databases">
        <authorList>
            <person name="Varghese N."/>
            <person name="Submissions S."/>
        </authorList>
    </citation>
    <scope>NUCLEOTIDE SEQUENCE [LARGE SCALE GENOMIC DNA]</scope>
    <source>
        <strain evidence="7">CGMCC 4.7042</strain>
    </source>
</reference>
<keyword evidence="4" id="KW-0472">Membrane</keyword>